<gene>
    <name evidence="3" type="ORF">ACFSJD_25195</name>
</gene>
<evidence type="ECO:0000313" key="4">
    <source>
        <dbReference type="Proteomes" id="UP001597114"/>
    </source>
</evidence>
<feature type="compositionally biased region" description="Gly residues" evidence="1">
    <location>
        <begin position="192"/>
        <end position="201"/>
    </location>
</feature>
<feature type="domain" description="DUF5709" evidence="2">
    <location>
        <begin position="80"/>
        <end position="125"/>
    </location>
</feature>
<proteinExistence type="predicted"/>
<evidence type="ECO:0000259" key="2">
    <source>
        <dbReference type="Pfam" id="PF18970"/>
    </source>
</evidence>
<feature type="region of interest" description="Disordered" evidence="1">
    <location>
        <begin position="1"/>
        <end position="83"/>
    </location>
</feature>
<organism evidence="3 4">
    <name type="scientific">Pseudonocardia yunnanensis</name>
    <dbReference type="NCBI Taxonomy" id="58107"/>
    <lineage>
        <taxon>Bacteria</taxon>
        <taxon>Bacillati</taxon>
        <taxon>Actinomycetota</taxon>
        <taxon>Actinomycetes</taxon>
        <taxon>Pseudonocardiales</taxon>
        <taxon>Pseudonocardiaceae</taxon>
        <taxon>Pseudonocardia</taxon>
    </lineage>
</organism>
<evidence type="ECO:0000313" key="3">
    <source>
        <dbReference type="EMBL" id="MFD1520817.1"/>
    </source>
</evidence>
<reference evidence="4" key="1">
    <citation type="journal article" date="2019" name="Int. J. Syst. Evol. Microbiol.">
        <title>The Global Catalogue of Microorganisms (GCM) 10K type strain sequencing project: providing services to taxonomists for standard genome sequencing and annotation.</title>
        <authorList>
            <consortium name="The Broad Institute Genomics Platform"/>
            <consortium name="The Broad Institute Genome Sequencing Center for Infectious Disease"/>
            <person name="Wu L."/>
            <person name="Ma J."/>
        </authorList>
    </citation>
    <scope>NUCLEOTIDE SEQUENCE [LARGE SCALE GENOMIC DNA]</scope>
    <source>
        <strain evidence="4">CCM 7043</strain>
    </source>
</reference>
<feature type="compositionally biased region" description="Low complexity" evidence="1">
    <location>
        <begin position="202"/>
        <end position="211"/>
    </location>
</feature>
<comment type="caution">
    <text evidence="3">The sequence shown here is derived from an EMBL/GenBank/DDBJ whole genome shotgun (WGS) entry which is preliminary data.</text>
</comment>
<accession>A0ABW4F1Q2</accession>
<feature type="region of interest" description="Disordered" evidence="1">
    <location>
        <begin position="183"/>
        <end position="248"/>
    </location>
</feature>
<protein>
    <submittedName>
        <fullName evidence="3">DUF5709 domain-containing protein</fullName>
    </submittedName>
</protein>
<dbReference type="InterPro" id="IPR043763">
    <property type="entry name" value="DUF5709"/>
</dbReference>
<feature type="compositionally biased region" description="Basic and acidic residues" evidence="1">
    <location>
        <begin position="212"/>
        <end position="228"/>
    </location>
</feature>
<feature type="compositionally biased region" description="Basic and acidic residues" evidence="1">
    <location>
        <begin position="55"/>
        <end position="83"/>
    </location>
</feature>
<name>A0ABW4F1Q2_9PSEU</name>
<dbReference type="RefSeq" id="WP_344724376.1">
    <property type="nucleotide sequence ID" value="NZ_BAAAUS010000024.1"/>
</dbReference>
<dbReference type="Pfam" id="PF18970">
    <property type="entry name" value="DUF5709"/>
    <property type="match status" value="1"/>
</dbReference>
<dbReference type="EMBL" id="JBHUCO010000030">
    <property type="protein sequence ID" value="MFD1520817.1"/>
    <property type="molecule type" value="Genomic_DNA"/>
</dbReference>
<dbReference type="Proteomes" id="UP001597114">
    <property type="component" value="Unassembled WGS sequence"/>
</dbReference>
<evidence type="ECO:0000256" key="1">
    <source>
        <dbReference type="SAM" id="MobiDB-lite"/>
    </source>
</evidence>
<feature type="region of interest" description="Disordered" evidence="1">
    <location>
        <begin position="114"/>
        <end position="156"/>
    </location>
</feature>
<sequence>MAQRDYEEQPEAPDLGASVQLENDEYLGGPPGDRDALDAGYVPPDRPYALDEDGVTAREMREGETLDERLRRERGDEEIDPDRAGRLVMEGEGAALETSDALDAVDVGIDGGAASAEEAAVHETDAPDAPLDNEPSLAMSPALDDPELDAALGDDPLAGQARVEAARDVSAAGEIFDPGAIPVAEGAEPLRGGAGAGGDLFGWGADPALPRDAADRDPAAGLDADRETGGAAAPASGREDAGPVTGLP</sequence>
<keyword evidence="4" id="KW-1185">Reference proteome</keyword>